<name>A0AAD4V2G0_PRUDU</name>
<comment type="caution">
    <text evidence="2">The sequence shown here is derived from an EMBL/GenBank/DDBJ whole genome shotgun (WGS) entry which is preliminary data.</text>
</comment>
<dbReference type="Proteomes" id="UP001054821">
    <property type="component" value="Chromosome 7"/>
</dbReference>
<proteinExistence type="predicted"/>
<dbReference type="AlphaFoldDB" id="A0AAD4V2G0"/>
<reference evidence="2 3" key="1">
    <citation type="journal article" date="2022" name="G3 (Bethesda)">
        <title>Whole-genome sequence and methylome profiling of the almond [Prunus dulcis (Mill.) D.A. Webb] cultivar 'Nonpareil'.</title>
        <authorList>
            <person name="D'Amico-Willman K.M."/>
            <person name="Ouma W.Z."/>
            <person name="Meulia T."/>
            <person name="Sideli G.M."/>
            <person name="Gradziel T.M."/>
            <person name="Fresnedo-Ramirez J."/>
        </authorList>
    </citation>
    <scope>NUCLEOTIDE SEQUENCE [LARGE SCALE GENOMIC DNA]</scope>
    <source>
        <strain evidence="2">Clone GOH B32 T37-40</strain>
    </source>
</reference>
<evidence type="ECO:0000256" key="1">
    <source>
        <dbReference type="SAM" id="MobiDB-lite"/>
    </source>
</evidence>
<feature type="region of interest" description="Disordered" evidence="1">
    <location>
        <begin position="105"/>
        <end position="139"/>
    </location>
</feature>
<protein>
    <submittedName>
        <fullName evidence="2">Uncharacterized protein</fullName>
    </submittedName>
</protein>
<gene>
    <name evidence="2" type="ORF">L3X38_036385</name>
</gene>
<accession>A0AAD4V2G0</accession>
<organism evidence="2 3">
    <name type="scientific">Prunus dulcis</name>
    <name type="common">Almond</name>
    <name type="synonym">Amygdalus dulcis</name>
    <dbReference type="NCBI Taxonomy" id="3755"/>
    <lineage>
        <taxon>Eukaryota</taxon>
        <taxon>Viridiplantae</taxon>
        <taxon>Streptophyta</taxon>
        <taxon>Embryophyta</taxon>
        <taxon>Tracheophyta</taxon>
        <taxon>Spermatophyta</taxon>
        <taxon>Magnoliopsida</taxon>
        <taxon>eudicotyledons</taxon>
        <taxon>Gunneridae</taxon>
        <taxon>Pentapetalae</taxon>
        <taxon>rosids</taxon>
        <taxon>fabids</taxon>
        <taxon>Rosales</taxon>
        <taxon>Rosaceae</taxon>
        <taxon>Amygdaloideae</taxon>
        <taxon>Amygdaleae</taxon>
        <taxon>Prunus</taxon>
    </lineage>
</organism>
<evidence type="ECO:0000313" key="3">
    <source>
        <dbReference type="Proteomes" id="UP001054821"/>
    </source>
</evidence>
<dbReference type="EMBL" id="JAJFAZ020000007">
    <property type="protein sequence ID" value="KAI5316678.1"/>
    <property type="molecule type" value="Genomic_DNA"/>
</dbReference>
<evidence type="ECO:0000313" key="2">
    <source>
        <dbReference type="EMBL" id="KAI5316678.1"/>
    </source>
</evidence>
<sequence length="250" mass="28226">MNNSPTSIVQPGPSSRDVEAGFKPNASAHRRVLMFGDWESPPDKPIRFHTPTNKNIKKVKRMRTKVLAAVRVYPDLLLTPNLVKAKLVGEEEKLSNRQLMVGNKARQVERQQKCSGSAKKKKAVEPSESEMENQTLGESLRYLDGENRKAEELPKKPLVSDHLKAIFAAEDNDDQPANLVNIACPPKSVNFANHMIVGLQMDLAEIEELLKWSIWEEVGRAFHLQASAFMDMWLYMKRAIMAAEGAKKMY</sequence>
<keyword evidence="3" id="KW-1185">Reference proteome</keyword>